<gene>
    <name evidence="4" type="ORF">KOF26_11785</name>
</gene>
<keyword evidence="1 2" id="KW-0597">Phosphoprotein</keyword>
<feature type="domain" description="Response regulatory" evidence="3">
    <location>
        <begin position="1"/>
        <end position="99"/>
    </location>
</feature>
<dbReference type="Pfam" id="PF00072">
    <property type="entry name" value="Response_reg"/>
    <property type="match status" value="1"/>
</dbReference>
<evidence type="ECO:0000313" key="4">
    <source>
        <dbReference type="EMBL" id="MBU3078549.1"/>
    </source>
</evidence>
<dbReference type="PANTHER" id="PTHR44591">
    <property type="entry name" value="STRESS RESPONSE REGULATOR PROTEIN 1"/>
    <property type="match status" value="1"/>
</dbReference>
<comment type="caution">
    <text evidence="4">The sequence shown here is derived from an EMBL/GenBank/DDBJ whole genome shotgun (WGS) entry which is preliminary data.</text>
</comment>
<dbReference type="InterPro" id="IPR050595">
    <property type="entry name" value="Bact_response_regulator"/>
</dbReference>
<evidence type="ECO:0000256" key="1">
    <source>
        <dbReference type="ARBA" id="ARBA00022553"/>
    </source>
</evidence>
<dbReference type="PANTHER" id="PTHR44591:SF21">
    <property type="entry name" value="TWO-COMPONENT RESPONSE REGULATOR"/>
    <property type="match status" value="1"/>
</dbReference>
<accession>A0ABS6BMU4</accession>
<dbReference type="SMART" id="SM00448">
    <property type="entry name" value="REC"/>
    <property type="match status" value="1"/>
</dbReference>
<dbReference type="EMBL" id="JAHKRT010000006">
    <property type="protein sequence ID" value="MBU3078549.1"/>
    <property type="molecule type" value="Genomic_DNA"/>
</dbReference>
<evidence type="ECO:0000259" key="3">
    <source>
        <dbReference type="PROSITE" id="PS50110"/>
    </source>
</evidence>
<sequence length="105" mass="11205">MTYELVEAGFDVIEAADGEAAIRTLDSGAAIDLLLTDIRLPGSKDGWSVARHARTTHPGLPVIYATGYSAEMVDLVPGGQLIRKPFLPAMMVRAVEDMGVSPGRH</sequence>
<reference evidence="4 5" key="1">
    <citation type="submission" date="2021-06" db="EMBL/GenBank/DDBJ databases">
        <title>Sphingomonas sp. XMGL2, whole genome shotgun sequencing project.</title>
        <authorList>
            <person name="Zhao G."/>
            <person name="Shen L."/>
        </authorList>
    </citation>
    <scope>NUCLEOTIDE SEQUENCE [LARGE SCALE GENOMIC DNA]</scope>
    <source>
        <strain evidence="4 5">XMGL2</strain>
    </source>
</reference>
<dbReference type="PROSITE" id="PS50110">
    <property type="entry name" value="RESPONSE_REGULATORY"/>
    <property type="match status" value="1"/>
</dbReference>
<feature type="modified residue" description="4-aspartylphosphate" evidence="2">
    <location>
        <position position="37"/>
    </location>
</feature>
<evidence type="ECO:0000256" key="2">
    <source>
        <dbReference type="PROSITE-ProRule" id="PRU00169"/>
    </source>
</evidence>
<keyword evidence="5" id="KW-1185">Reference proteome</keyword>
<name>A0ABS6BMU4_9SPHN</name>
<protein>
    <submittedName>
        <fullName evidence="4">Response regulator</fullName>
    </submittedName>
</protein>
<dbReference type="InterPro" id="IPR001789">
    <property type="entry name" value="Sig_transdc_resp-reg_receiver"/>
</dbReference>
<dbReference type="Proteomes" id="UP000776276">
    <property type="component" value="Unassembled WGS sequence"/>
</dbReference>
<organism evidence="4 5">
    <name type="scientific">Sphingomonas quercus</name>
    <dbReference type="NCBI Taxonomy" id="2842451"/>
    <lineage>
        <taxon>Bacteria</taxon>
        <taxon>Pseudomonadati</taxon>
        <taxon>Pseudomonadota</taxon>
        <taxon>Alphaproteobacteria</taxon>
        <taxon>Sphingomonadales</taxon>
        <taxon>Sphingomonadaceae</taxon>
        <taxon>Sphingomonas</taxon>
    </lineage>
</organism>
<proteinExistence type="predicted"/>
<evidence type="ECO:0000313" key="5">
    <source>
        <dbReference type="Proteomes" id="UP000776276"/>
    </source>
</evidence>